<evidence type="ECO:0000313" key="2">
    <source>
        <dbReference type="Proteomes" id="UP000318833"/>
    </source>
</evidence>
<accession>A0A554VNP7</accession>
<dbReference type="OrthoDB" id="1164905at2"/>
<protein>
    <submittedName>
        <fullName evidence="1">Uncharacterized protein</fullName>
    </submittedName>
</protein>
<name>A0A554VNP7_9FLAO</name>
<evidence type="ECO:0000313" key="1">
    <source>
        <dbReference type="EMBL" id="TSE09993.1"/>
    </source>
</evidence>
<dbReference type="AlphaFoldDB" id="A0A554VNP7"/>
<dbReference type="RefSeq" id="WP_143915913.1">
    <property type="nucleotide sequence ID" value="NZ_CANMIK010000011.1"/>
</dbReference>
<organism evidence="1 2">
    <name type="scientific">Aquimarina algiphila</name>
    <dbReference type="NCBI Taxonomy" id="2047982"/>
    <lineage>
        <taxon>Bacteria</taxon>
        <taxon>Pseudomonadati</taxon>
        <taxon>Bacteroidota</taxon>
        <taxon>Flavobacteriia</taxon>
        <taxon>Flavobacteriales</taxon>
        <taxon>Flavobacteriaceae</taxon>
        <taxon>Aquimarina</taxon>
    </lineage>
</organism>
<dbReference type="Proteomes" id="UP000318833">
    <property type="component" value="Unassembled WGS sequence"/>
</dbReference>
<sequence length="76" mass="8973">MNTINNVKSFFLFERKVCDLLRIEQCHFATYVNQNRGYALLLRNWIKESHQKGDTANEVAQTIKRSKLLVDNINFL</sequence>
<reference evidence="1 2" key="1">
    <citation type="submission" date="2019-07" db="EMBL/GenBank/DDBJ databases">
        <title>The draft genome sequence of Aquimarina algiphila M91.</title>
        <authorList>
            <person name="Meng X."/>
        </authorList>
    </citation>
    <scope>NUCLEOTIDE SEQUENCE [LARGE SCALE GENOMIC DNA]</scope>
    <source>
        <strain evidence="1 2">M91</strain>
    </source>
</reference>
<comment type="caution">
    <text evidence="1">The sequence shown here is derived from an EMBL/GenBank/DDBJ whole genome shotgun (WGS) entry which is preliminary data.</text>
</comment>
<gene>
    <name evidence="1" type="ORF">FOF46_06745</name>
</gene>
<keyword evidence="2" id="KW-1185">Reference proteome</keyword>
<dbReference type="EMBL" id="VLNR01000010">
    <property type="protein sequence ID" value="TSE09993.1"/>
    <property type="molecule type" value="Genomic_DNA"/>
</dbReference>
<proteinExistence type="predicted"/>